<feature type="transmembrane region" description="Helical" evidence="1">
    <location>
        <begin position="137"/>
        <end position="155"/>
    </location>
</feature>
<evidence type="ECO:0000313" key="2">
    <source>
        <dbReference type="EMBL" id="KAJ0390032.1"/>
    </source>
</evidence>
<accession>A0AAD5L6H2</accession>
<comment type="caution">
    <text evidence="2">The sequence shown here is derived from an EMBL/GenBank/DDBJ whole genome shotgun (WGS) entry which is preliminary data.</text>
</comment>
<keyword evidence="1" id="KW-1133">Transmembrane helix</keyword>
<organism evidence="2 3">
    <name type="scientific">Pythium insidiosum</name>
    <name type="common">Pythiosis disease agent</name>
    <dbReference type="NCBI Taxonomy" id="114742"/>
    <lineage>
        <taxon>Eukaryota</taxon>
        <taxon>Sar</taxon>
        <taxon>Stramenopiles</taxon>
        <taxon>Oomycota</taxon>
        <taxon>Peronosporomycetes</taxon>
        <taxon>Pythiales</taxon>
        <taxon>Pythiaceae</taxon>
        <taxon>Pythium</taxon>
    </lineage>
</organism>
<evidence type="ECO:0000313" key="3">
    <source>
        <dbReference type="Proteomes" id="UP001209570"/>
    </source>
</evidence>
<sequence>MPSAVQLMGVLNAEEVQAAIFARRDAMRQRQTTATGGGWVVPHSAGVASAVCDPQQQRWQRWWRHRRQRHVFSFFYPLAEGMKTLEGASSSATDDVVVAFDEKGVVKQVTIKGCLFAVVVAVPGVIIAVVMSGNPTIPIVVTVASVTLVLALVVFGRQQVTTQSCVIKATAVEFPGCWWMCAHKQISLDSIVQVNLRANLIDQT</sequence>
<protein>
    <recommendedName>
        <fullName evidence="4">Transmembrane protein</fullName>
    </recommendedName>
</protein>
<keyword evidence="3" id="KW-1185">Reference proteome</keyword>
<feature type="transmembrane region" description="Helical" evidence="1">
    <location>
        <begin position="113"/>
        <end position="131"/>
    </location>
</feature>
<gene>
    <name evidence="2" type="ORF">P43SY_011213</name>
</gene>
<reference evidence="2" key="1">
    <citation type="submission" date="2021-12" db="EMBL/GenBank/DDBJ databases">
        <title>Prjna785345.</title>
        <authorList>
            <person name="Rujirawat T."/>
            <person name="Krajaejun T."/>
        </authorList>
    </citation>
    <scope>NUCLEOTIDE SEQUENCE</scope>
    <source>
        <strain evidence="2">Pi057C3</strain>
    </source>
</reference>
<evidence type="ECO:0008006" key="4">
    <source>
        <dbReference type="Google" id="ProtNLM"/>
    </source>
</evidence>
<dbReference type="EMBL" id="JAKCXM010002707">
    <property type="protein sequence ID" value="KAJ0390032.1"/>
    <property type="molecule type" value="Genomic_DNA"/>
</dbReference>
<dbReference type="Proteomes" id="UP001209570">
    <property type="component" value="Unassembled WGS sequence"/>
</dbReference>
<dbReference type="AlphaFoldDB" id="A0AAD5L6H2"/>
<name>A0AAD5L6H2_PYTIN</name>
<evidence type="ECO:0000256" key="1">
    <source>
        <dbReference type="SAM" id="Phobius"/>
    </source>
</evidence>
<proteinExistence type="predicted"/>
<keyword evidence="1" id="KW-0472">Membrane</keyword>
<keyword evidence="1" id="KW-0812">Transmembrane</keyword>